<sequence length="235" mass="27255">MINLKKLKIKNKSLRRHLVVASFGFALTFIFWLAHFEWHDEMRLWRAFGDAGYALLFITLIIGPMNKIWPSTTFLLLWRREFGIWFAVLAVTHGLLIAHGWANWDVAAFFGYEFIPQLGRIARMEPGFGLANTLGFVAFLWIVILAFTSSDRAMRWLGASPWKWIHTGSHIVFYLVAIHTSYFLFIHYTESFHKSVPPQSTFVIPFILMSAIVLALQITSYIKTVKSKNRRISQK</sequence>
<dbReference type="InterPro" id="IPR013130">
    <property type="entry name" value="Fe3_Rdtase_TM_dom"/>
</dbReference>
<organism evidence="7 8">
    <name type="scientific">Nitrosopumilus adriaticus</name>
    <dbReference type="NCBI Taxonomy" id="1580092"/>
    <lineage>
        <taxon>Archaea</taxon>
        <taxon>Nitrososphaerota</taxon>
        <taxon>Nitrososphaeria</taxon>
        <taxon>Nitrosopumilales</taxon>
        <taxon>Nitrosopumilaceae</taxon>
        <taxon>Nitrosopumilus</taxon>
    </lineage>
</organism>
<feature type="transmembrane region" description="Helical" evidence="5">
    <location>
        <begin position="171"/>
        <end position="189"/>
    </location>
</feature>
<dbReference type="STRING" id="1580092.NADRNF5_0228"/>
<evidence type="ECO:0000313" key="7">
    <source>
        <dbReference type="EMBL" id="AJW69927.1"/>
    </source>
</evidence>
<gene>
    <name evidence="7" type="ORF">NADRNF5_0228</name>
</gene>
<protein>
    <recommendedName>
        <fullName evidence="6">Ferric oxidoreductase domain-containing protein</fullName>
    </recommendedName>
</protein>
<dbReference type="GO" id="GO:0016020">
    <property type="term" value="C:membrane"/>
    <property type="evidence" value="ECO:0007669"/>
    <property type="project" value="UniProtKB-SubCell"/>
</dbReference>
<name>A0A0D5C0J6_9ARCH</name>
<keyword evidence="8" id="KW-1185">Reference proteome</keyword>
<keyword evidence="3 5" id="KW-1133">Transmembrane helix</keyword>
<reference evidence="8" key="1">
    <citation type="submission" date="2015-03" db="EMBL/GenBank/DDBJ databases">
        <title>Characterization of two novel Thaumarchaeota isolated from the Northern Adriatic Sea.</title>
        <authorList>
            <person name="Bayer B."/>
            <person name="Vojvoda J."/>
            <person name="Offre P."/>
            <person name="Srivastava A."/>
            <person name="Elisabeth N."/>
            <person name="Garcia J.A.L."/>
            <person name="Schleper C."/>
            <person name="Herndl G.J."/>
        </authorList>
    </citation>
    <scope>NUCLEOTIDE SEQUENCE [LARGE SCALE GENOMIC DNA]</scope>
    <source>
        <strain evidence="8">NF5</strain>
    </source>
</reference>
<feature type="transmembrane region" description="Helical" evidence="5">
    <location>
        <begin position="44"/>
        <end position="62"/>
    </location>
</feature>
<feature type="transmembrane region" description="Helical" evidence="5">
    <location>
        <begin position="128"/>
        <end position="150"/>
    </location>
</feature>
<accession>A0A0D5C0J6</accession>
<evidence type="ECO:0000259" key="6">
    <source>
        <dbReference type="Pfam" id="PF01794"/>
    </source>
</evidence>
<dbReference type="EMBL" id="CP011070">
    <property type="protein sequence ID" value="AJW69927.1"/>
    <property type="molecule type" value="Genomic_DNA"/>
</dbReference>
<evidence type="ECO:0000256" key="2">
    <source>
        <dbReference type="ARBA" id="ARBA00022692"/>
    </source>
</evidence>
<evidence type="ECO:0000256" key="4">
    <source>
        <dbReference type="ARBA" id="ARBA00023136"/>
    </source>
</evidence>
<dbReference type="HOGENOM" id="CLU_053285_0_0_2"/>
<feature type="transmembrane region" description="Helical" evidence="5">
    <location>
        <begin position="82"/>
        <end position="102"/>
    </location>
</feature>
<feature type="transmembrane region" description="Helical" evidence="5">
    <location>
        <begin position="20"/>
        <end position="38"/>
    </location>
</feature>
<evidence type="ECO:0000256" key="5">
    <source>
        <dbReference type="SAM" id="Phobius"/>
    </source>
</evidence>
<dbReference type="Pfam" id="PF01794">
    <property type="entry name" value="Ferric_reduct"/>
    <property type="match status" value="1"/>
</dbReference>
<feature type="domain" description="Ferric oxidoreductase" evidence="6">
    <location>
        <begin position="49"/>
        <end position="175"/>
    </location>
</feature>
<proteinExistence type="predicted"/>
<dbReference type="Proteomes" id="UP000032408">
    <property type="component" value="Chromosome"/>
</dbReference>
<reference evidence="7 8" key="2">
    <citation type="journal article" date="2016" name="ISME J.">
        <title>Physiological and genomic characterization of two novel marine thaumarchaeal strains indicates niche differentiation.</title>
        <authorList>
            <person name="Bayer B."/>
            <person name="Vojvoda J."/>
            <person name="Offre P."/>
            <person name="Alves R.J."/>
            <person name="Elisabeth N.H."/>
            <person name="Garcia J.A."/>
            <person name="Volland J.M."/>
            <person name="Srivastava A."/>
            <person name="Schleper C."/>
            <person name="Herndl G.J."/>
        </authorList>
    </citation>
    <scope>NUCLEOTIDE SEQUENCE [LARGE SCALE GENOMIC DNA]</scope>
    <source>
        <strain evidence="7 8">NF5</strain>
    </source>
</reference>
<dbReference type="KEGG" id="nin:NADRNF5_0228"/>
<evidence type="ECO:0000256" key="1">
    <source>
        <dbReference type="ARBA" id="ARBA00004141"/>
    </source>
</evidence>
<evidence type="ECO:0000313" key="8">
    <source>
        <dbReference type="Proteomes" id="UP000032408"/>
    </source>
</evidence>
<keyword evidence="4 5" id="KW-0472">Membrane</keyword>
<feature type="transmembrane region" description="Helical" evidence="5">
    <location>
        <begin position="201"/>
        <end position="222"/>
    </location>
</feature>
<evidence type="ECO:0000256" key="3">
    <source>
        <dbReference type="ARBA" id="ARBA00022989"/>
    </source>
</evidence>
<comment type="subcellular location">
    <subcellularLocation>
        <location evidence="1">Membrane</location>
        <topology evidence="1">Multi-pass membrane protein</topology>
    </subcellularLocation>
</comment>
<dbReference type="AlphaFoldDB" id="A0A0D5C0J6"/>
<keyword evidence="2 5" id="KW-0812">Transmembrane</keyword>